<dbReference type="Proteomes" id="UP000018852">
    <property type="component" value="Unassembled WGS sequence"/>
</dbReference>
<feature type="region of interest" description="Disordered" evidence="1">
    <location>
        <begin position="81"/>
        <end position="137"/>
    </location>
</feature>
<organism evidence="2 3">
    <name type="scientific">Actinomyces urogenitalis DORA_12</name>
    <dbReference type="NCBI Taxonomy" id="1403939"/>
    <lineage>
        <taxon>Bacteria</taxon>
        <taxon>Bacillati</taxon>
        <taxon>Actinomycetota</taxon>
        <taxon>Actinomycetes</taxon>
        <taxon>Actinomycetales</taxon>
        <taxon>Actinomycetaceae</taxon>
        <taxon>Actinomyces</taxon>
    </lineage>
</organism>
<dbReference type="AlphaFoldDB" id="W1VQD9"/>
<evidence type="ECO:0000313" key="3">
    <source>
        <dbReference type="Proteomes" id="UP000018852"/>
    </source>
</evidence>
<evidence type="ECO:0000256" key="1">
    <source>
        <dbReference type="SAM" id="MobiDB-lite"/>
    </source>
</evidence>
<name>W1VQD9_9ACTO</name>
<accession>W1VQD9</accession>
<dbReference type="EMBL" id="AZLV01000156">
    <property type="protein sequence ID" value="ETJ07030.1"/>
    <property type="molecule type" value="Genomic_DNA"/>
</dbReference>
<feature type="non-terminal residue" evidence="2">
    <location>
        <position position="137"/>
    </location>
</feature>
<sequence length="137" mass="14554">MTDVATTRWESALNLLATRQELGRGQIALLRMTRVIDVDDVLVLVVGFALPRDIIDKNHAVIARALAEVWGRAVTFEVTIDPAQESSSHSSDRWPDSTEAAAEPAQAPTSGTQPTDDAPASQDPVSLADAAPAVEAP</sequence>
<comment type="caution">
    <text evidence="2">The sequence shown here is derived from an EMBL/GenBank/DDBJ whole genome shotgun (WGS) entry which is preliminary data.</text>
</comment>
<gene>
    <name evidence="2" type="ORF">Q605_AUC00156G0001</name>
</gene>
<evidence type="ECO:0000313" key="2">
    <source>
        <dbReference type="EMBL" id="ETJ07030.1"/>
    </source>
</evidence>
<feature type="compositionally biased region" description="Low complexity" evidence="1">
    <location>
        <begin position="97"/>
        <end position="110"/>
    </location>
</feature>
<reference evidence="2 3" key="1">
    <citation type="submission" date="2013-12" db="EMBL/GenBank/DDBJ databases">
        <title>A Varibaculum cambriense genome reconstructed from a premature infant gut community with otherwise low bacterial novelty that shifts toward anaerobic metabolism during the third week of life.</title>
        <authorList>
            <person name="Brown C.T."/>
            <person name="Sharon I."/>
            <person name="Thomas B.C."/>
            <person name="Castelle C.J."/>
            <person name="Morowitz M.J."/>
            <person name="Banfield J.F."/>
        </authorList>
    </citation>
    <scope>NUCLEOTIDE SEQUENCE [LARGE SCALE GENOMIC DNA]</scope>
    <source>
        <strain evidence="3">DORA_12</strain>
    </source>
</reference>
<proteinExistence type="predicted"/>
<protein>
    <submittedName>
        <fullName evidence="2">Chromosomal replication initiator protein DnaA</fullName>
    </submittedName>
</protein>